<organism evidence="3 4">
    <name type="scientific">Tanacetum coccineum</name>
    <dbReference type="NCBI Taxonomy" id="301880"/>
    <lineage>
        <taxon>Eukaryota</taxon>
        <taxon>Viridiplantae</taxon>
        <taxon>Streptophyta</taxon>
        <taxon>Embryophyta</taxon>
        <taxon>Tracheophyta</taxon>
        <taxon>Spermatophyta</taxon>
        <taxon>Magnoliopsida</taxon>
        <taxon>eudicotyledons</taxon>
        <taxon>Gunneridae</taxon>
        <taxon>Pentapetalae</taxon>
        <taxon>asterids</taxon>
        <taxon>campanulids</taxon>
        <taxon>Asterales</taxon>
        <taxon>Asteraceae</taxon>
        <taxon>Asteroideae</taxon>
        <taxon>Anthemideae</taxon>
        <taxon>Anthemidinae</taxon>
        <taxon>Tanacetum</taxon>
    </lineage>
</organism>
<reference evidence="3" key="2">
    <citation type="submission" date="2022-01" db="EMBL/GenBank/DDBJ databases">
        <authorList>
            <person name="Yamashiro T."/>
            <person name="Shiraishi A."/>
            <person name="Satake H."/>
            <person name="Nakayama K."/>
        </authorList>
    </citation>
    <scope>NUCLEOTIDE SEQUENCE</scope>
</reference>
<dbReference type="EC" id="5.6.2.3" evidence="1"/>
<gene>
    <name evidence="3" type="ORF">Tco_0751928</name>
</gene>
<keyword evidence="1" id="KW-0234">DNA repair</keyword>
<dbReference type="PANTHER" id="PTHR10492">
    <property type="match status" value="1"/>
</dbReference>
<evidence type="ECO:0000313" key="3">
    <source>
        <dbReference type="EMBL" id="GJS85387.1"/>
    </source>
</evidence>
<keyword evidence="1" id="KW-0378">Hydrolase</keyword>
<evidence type="ECO:0000313" key="4">
    <source>
        <dbReference type="Proteomes" id="UP001151760"/>
    </source>
</evidence>
<dbReference type="GO" id="GO:0004386">
    <property type="term" value="F:helicase activity"/>
    <property type="evidence" value="ECO:0007669"/>
    <property type="project" value="UniProtKB-KW"/>
</dbReference>
<feature type="domain" description="DNA helicase Pif1-like DEAD-box helicase" evidence="2">
    <location>
        <begin position="186"/>
        <end position="231"/>
    </location>
</feature>
<name>A0ABQ4Z872_9ASTR</name>
<reference evidence="3" key="1">
    <citation type="journal article" date="2022" name="Int. J. Mol. Sci.">
        <title>Draft Genome of Tanacetum Coccineum: Genomic Comparison of Closely Related Tanacetum-Family Plants.</title>
        <authorList>
            <person name="Yamashiro T."/>
            <person name="Shiraishi A."/>
            <person name="Nakayama K."/>
            <person name="Satake H."/>
        </authorList>
    </citation>
    <scope>NUCLEOTIDE SEQUENCE</scope>
</reference>
<dbReference type="EMBL" id="BQNB010011045">
    <property type="protein sequence ID" value="GJS85387.1"/>
    <property type="molecule type" value="Genomic_DNA"/>
</dbReference>
<keyword evidence="1" id="KW-0067">ATP-binding</keyword>
<keyword evidence="1" id="KW-0227">DNA damage</keyword>
<comment type="catalytic activity">
    <reaction evidence="1">
        <text>ATP + H2O = ADP + phosphate + H(+)</text>
        <dbReference type="Rhea" id="RHEA:13065"/>
        <dbReference type="ChEBI" id="CHEBI:15377"/>
        <dbReference type="ChEBI" id="CHEBI:15378"/>
        <dbReference type="ChEBI" id="CHEBI:30616"/>
        <dbReference type="ChEBI" id="CHEBI:43474"/>
        <dbReference type="ChEBI" id="CHEBI:456216"/>
        <dbReference type="EC" id="5.6.2.3"/>
    </reaction>
</comment>
<dbReference type="Pfam" id="PF05970">
    <property type="entry name" value="PIF1"/>
    <property type="match status" value="1"/>
</dbReference>
<evidence type="ECO:0000259" key="2">
    <source>
        <dbReference type="Pfam" id="PF05970"/>
    </source>
</evidence>
<dbReference type="PANTHER" id="PTHR10492:SF96">
    <property type="entry name" value="ATP-DEPENDENT DNA HELICASE"/>
    <property type="match status" value="1"/>
</dbReference>
<comment type="cofactor">
    <cofactor evidence="1">
        <name>Mg(2+)</name>
        <dbReference type="ChEBI" id="CHEBI:18420"/>
    </cofactor>
</comment>
<keyword evidence="1" id="KW-0547">Nucleotide-binding</keyword>
<keyword evidence="1" id="KW-0233">DNA recombination</keyword>
<dbReference type="Proteomes" id="UP001151760">
    <property type="component" value="Unassembled WGS sequence"/>
</dbReference>
<dbReference type="InterPro" id="IPR010285">
    <property type="entry name" value="DNA_helicase_pif1-like_DEAD"/>
</dbReference>
<protein>
    <recommendedName>
        <fullName evidence="1">ATP-dependent DNA helicase</fullName>
        <ecNumber evidence="1">5.6.2.3</ecNumber>
    </recommendedName>
</protein>
<comment type="caution">
    <text evidence="3">The sequence shown here is derived from an EMBL/GenBank/DDBJ whole genome shotgun (WGS) entry which is preliminary data.</text>
</comment>
<evidence type="ECO:0000256" key="1">
    <source>
        <dbReference type="RuleBase" id="RU363044"/>
    </source>
</evidence>
<keyword evidence="4" id="KW-1185">Reference proteome</keyword>
<accession>A0ABQ4Z872</accession>
<keyword evidence="1 3" id="KW-0347">Helicase</keyword>
<sequence length="274" mass="31904">MSTSEVGTTKQIDEIQNYVNGHFICPYEACWRIFDFPIHCREPAVQILNVYLEDMQHINFHERDRLDIIVNIPKKEKNNSHRMVCDLFYFQMLLCHQKGCKSLDEVRTYVNAQMLPTFRAACEALGLLGDEKEWDMALEESTALATSKEIRILFAQILIYCNVADPNTQRPDECTKRFVWRKNDRIRRICTLKENMRLQRSGLTNEENKRSESFAKWLLNVGDGKIKEPKEDQDSSWITIPPEYSVDNDETSLSKLINLIYDDTTLKIPTAGSL</sequence>
<proteinExistence type="inferred from homology"/>
<comment type="similarity">
    <text evidence="1">Belongs to the helicase family.</text>
</comment>